<evidence type="ECO:0000313" key="1">
    <source>
        <dbReference type="EMBL" id="MFB6490307.1"/>
    </source>
</evidence>
<name>A0ACC6UZQ7_9CREN</name>
<organism evidence="1 2">
    <name type="scientific">Thermoproteus sp. AZ2</name>
    <dbReference type="NCBI Taxonomy" id="1609232"/>
    <lineage>
        <taxon>Archaea</taxon>
        <taxon>Thermoproteota</taxon>
        <taxon>Thermoprotei</taxon>
        <taxon>Thermoproteales</taxon>
        <taxon>Thermoproteaceae</taxon>
        <taxon>Thermoproteus</taxon>
    </lineage>
</organism>
<dbReference type="EMBL" id="JZWT02000007">
    <property type="protein sequence ID" value="MFB6490307.1"/>
    <property type="molecule type" value="Genomic_DNA"/>
</dbReference>
<reference evidence="1" key="1">
    <citation type="submission" date="2024-07" db="EMBL/GenBank/DDBJ databases">
        <title>Metagenome and Metagenome-Assembled Genomes of Archaea from a hot spring from the geothermal field of Los Azufres, Mexico.</title>
        <authorList>
            <person name="Marin-Paredes R."/>
            <person name="Martinez-Romero E."/>
            <person name="Servin-Garciduenas L.E."/>
        </authorList>
    </citation>
    <scope>NUCLEOTIDE SEQUENCE</scope>
</reference>
<dbReference type="Proteomes" id="UP000033636">
    <property type="component" value="Unassembled WGS sequence"/>
</dbReference>
<keyword evidence="1" id="KW-0456">Lyase</keyword>
<sequence>MCATVLAEAPKDLERALQSPARCIEARLDPYRGDWRAASELLAKLAQSKVVIATIRSKEEGGLFRGGEEERLGAYLRALEAGPQYVDVELNSEIKEEVVKAKGTSKIILSVHDFSGTPPLATLKSWADAAVGAGADVVKIATTARSWEDNFALLSLIGSAQKPTVAFAMGPLGLLSRVFAPLMGAPFTYAALDKPAAPGQLPYGAMEAIYASLGLYSDLKSLGEMRIALDAVDTALMHLLKLRLAICRDMGRLKKSMGLPIYDDVRETEVLKRAGDFRQLFDLVVQMCKAVQVAVEP</sequence>
<accession>A0ACC6UZQ7</accession>
<evidence type="ECO:0000313" key="2">
    <source>
        <dbReference type="Proteomes" id="UP000033636"/>
    </source>
</evidence>
<dbReference type="EC" id="4.2.1.10" evidence="1"/>
<gene>
    <name evidence="1" type="primary">aroD</name>
    <name evidence="1" type="ORF">TU35_003510</name>
</gene>
<protein>
    <submittedName>
        <fullName evidence="1">Type I 3-dehydroquinate dehydratase</fullName>
        <ecNumber evidence="1">4.2.1.10</ecNumber>
    </submittedName>
</protein>
<proteinExistence type="predicted"/>
<comment type="caution">
    <text evidence="1">The sequence shown here is derived from an EMBL/GenBank/DDBJ whole genome shotgun (WGS) entry which is preliminary data.</text>
</comment>